<protein>
    <submittedName>
        <fullName evidence="10">Cobalamin biosynthesis protein</fullName>
    </submittedName>
</protein>
<proteinExistence type="inferred from homology"/>
<keyword evidence="8 9" id="KW-0472">Membrane</keyword>
<keyword evidence="6 9" id="KW-0812">Transmembrane</keyword>
<comment type="similarity">
    <text evidence="3">Belongs to the CobD/CbiB family.</text>
</comment>
<evidence type="ECO:0000256" key="6">
    <source>
        <dbReference type="ARBA" id="ARBA00022692"/>
    </source>
</evidence>
<dbReference type="PANTHER" id="PTHR34308:SF1">
    <property type="entry name" value="COBALAMIN BIOSYNTHESIS PROTEIN CBIB"/>
    <property type="match status" value="1"/>
</dbReference>
<dbReference type="Pfam" id="PF03186">
    <property type="entry name" value="CobD_Cbib"/>
    <property type="match status" value="1"/>
</dbReference>
<accession>A0ABU3SS81</accession>
<keyword evidence="4" id="KW-1003">Cell membrane</keyword>
<evidence type="ECO:0000256" key="3">
    <source>
        <dbReference type="ARBA" id="ARBA00006263"/>
    </source>
</evidence>
<sequence>MQGFIDILVDPFWLPFWTLLSAVVIEKLLPWPDKYHPLSLYKLFAIRMASKVMPGENDAAQQKLISGSLAAVVLLFPVCVVIAVFIYLSEYPMFFQGLFLLIALRFQDIQRTSSKVAHYLARDKKILARHTLQPLLLRATDKLSPMGLVKANCECLILRFGYQFCAVVFWFLLTGGVGALIYRLLYESSQCWNIKNHRFAYFGLTVSKVMQLMQWIPNVLAGLSLVLVTVSFTSLKHLLVKKGNTEPRFYLLNISGSVLGFELGGPAYYGTKKSVVLNVEGSERWY</sequence>
<evidence type="ECO:0000256" key="2">
    <source>
        <dbReference type="ARBA" id="ARBA00004953"/>
    </source>
</evidence>
<evidence type="ECO:0000256" key="4">
    <source>
        <dbReference type="ARBA" id="ARBA00022475"/>
    </source>
</evidence>
<evidence type="ECO:0000256" key="7">
    <source>
        <dbReference type="ARBA" id="ARBA00022989"/>
    </source>
</evidence>
<comment type="subcellular location">
    <subcellularLocation>
        <location evidence="1">Cell membrane</location>
        <topology evidence="1">Multi-pass membrane protein</topology>
    </subcellularLocation>
</comment>
<evidence type="ECO:0000256" key="9">
    <source>
        <dbReference type="SAM" id="Phobius"/>
    </source>
</evidence>
<organism evidence="10 11">
    <name type="scientific">Paraglaciecola aquimarina</name>
    <dbReference type="NCBI Taxonomy" id="1235557"/>
    <lineage>
        <taxon>Bacteria</taxon>
        <taxon>Pseudomonadati</taxon>
        <taxon>Pseudomonadota</taxon>
        <taxon>Gammaproteobacteria</taxon>
        <taxon>Alteromonadales</taxon>
        <taxon>Alteromonadaceae</taxon>
        <taxon>Paraglaciecola</taxon>
    </lineage>
</organism>
<gene>
    <name evidence="10" type="ORF">RS130_02120</name>
</gene>
<dbReference type="InterPro" id="IPR004485">
    <property type="entry name" value="Cobalamin_biosynth_CobD/CbiB"/>
</dbReference>
<name>A0ABU3SS81_9ALTE</name>
<comment type="caution">
    <text evidence="10">The sequence shown here is derived from an EMBL/GenBank/DDBJ whole genome shotgun (WGS) entry which is preliminary data.</text>
</comment>
<evidence type="ECO:0000256" key="1">
    <source>
        <dbReference type="ARBA" id="ARBA00004651"/>
    </source>
</evidence>
<feature type="transmembrane region" description="Helical" evidence="9">
    <location>
        <begin position="160"/>
        <end position="182"/>
    </location>
</feature>
<dbReference type="PANTHER" id="PTHR34308">
    <property type="entry name" value="COBALAMIN BIOSYNTHESIS PROTEIN CBIB"/>
    <property type="match status" value="1"/>
</dbReference>
<dbReference type="EMBL" id="JAWDIO010000002">
    <property type="protein sequence ID" value="MDU0352879.1"/>
    <property type="molecule type" value="Genomic_DNA"/>
</dbReference>
<feature type="transmembrane region" description="Helical" evidence="9">
    <location>
        <begin position="215"/>
        <end position="235"/>
    </location>
</feature>
<keyword evidence="5" id="KW-0169">Cobalamin biosynthesis</keyword>
<reference evidence="10 11" key="1">
    <citation type="submission" date="2023-10" db="EMBL/GenBank/DDBJ databases">
        <title>Glaciecola aquimarina strain GGW-M5 nov., isolated from a coastal seawater.</title>
        <authorList>
            <person name="Bayburt H."/>
            <person name="Kim J.M."/>
            <person name="Choi B.J."/>
            <person name="Jeon C.O."/>
        </authorList>
    </citation>
    <scope>NUCLEOTIDE SEQUENCE [LARGE SCALE GENOMIC DNA]</scope>
    <source>
        <strain evidence="10 11">KCTC 32108</strain>
    </source>
</reference>
<evidence type="ECO:0000313" key="10">
    <source>
        <dbReference type="EMBL" id="MDU0352879.1"/>
    </source>
</evidence>
<evidence type="ECO:0000256" key="8">
    <source>
        <dbReference type="ARBA" id="ARBA00023136"/>
    </source>
</evidence>
<comment type="pathway">
    <text evidence="2">Cofactor biosynthesis; adenosylcobalamin biosynthesis.</text>
</comment>
<feature type="transmembrane region" description="Helical" evidence="9">
    <location>
        <begin position="64"/>
        <end position="87"/>
    </location>
</feature>
<dbReference type="RefSeq" id="WP_316024585.1">
    <property type="nucleotide sequence ID" value="NZ_JAWDIO010000002.1"/>
</dbReference>
<evidence type="ECO:0000256" key="5">
    <source>
        <dbReference type="ARBA" id="ARBA00022573"/>
    </source>
</evidence>
<dbReference type="Proteomes" id="UP001247805">
    <property type="component" value="Unassembled WGS sequence"/>
</dbReference>
<feature type="transmembrane region" description="Helical" evidence="9">
    <location>
        <begin position="12"/>
        <end position="29"/>
    </location>
</feature>
<keyword evidence="7 9" id="KW-1133">Transmembrane helix</keyword>
<keyword evidence="11" id="KW-1185">Reference proteome</keyword>
<evidence type="ECO:0000313" key="11">
    <source>
        <dbReference type="Proteomes" id="UP001247805"/>
    </source>
</evidence>